<keyword evidence="2" id="KW-1185">Reference proteome</keyword>
<organism evidence="1 2">
    <name type="scientific">Dothidotthia symphoricarpi CBS 119687</name>
    <dbReference type="NCBI Taxonomy" id="1392245"/>
    <lineage>
        <taxon>Eukaryota</taxon>
        <taxon>Fungi</taxon>
        <taxon>Dikarya</taxon>
        <taxon>Ascomycota</taxon>
        <taxon>Pezizomycotina</taxon>
        <taxon>Dothideomycetes</taxon>
        <taxon>Pleosporomycetidae</taxon>
        <taxon>Pleosporales</taxon>
        <taxon>Dothidotthiaceae</taxon>
        <taxon>Dothidotthia</taxon>
    </lineage>
</organism>
<evidence type="ECO:0008006" key="3">
    <source>
        <dbReference type="Google" id="ProtNLM"/>
    </source>
</evidence>
<evidence type="ECO:0000313" key="2">
    <source>
        <dbReference type="Proteomes" id="UP000799771"/>
    </source>
</evidence>
<protein>
    <recommendedName>
        <fullName evidence="3">BTB domain-containing protein</fullName>
    </recommendedName>
</protein>
<dbReference type="RefSeq" id="XP_033521275.1">
    <property type="nucleotide sequence ID" value="XM_033672040.1"/>
</dbReference>
<dbReference type="EMBL" id="ML977512">
    <property type="protein sequence ID" value="KAF2126883.1"/>
    <property type="molecule type" value="Genomic_DNA"/>
</dbReference>
<name>A0A6A6A6X9_9PLEO</name>
<dbReference type="OrthoDB" id="3794732at2759"/>
<reference evidence="1" key="1">
    <citation type="journal article" date="2020" name="Stud. Mycol.">
        <title>101 Dothideomycetes genomes: a test case for predicting lifestyles and emergence of pathogens.</title>
        <authorList>
            <person name="Haridas S."/>
            <person name="Albert R."/>
            <person name="Binder M."/>
            <person name="Bloem J."/>
            <person name="Labutti K."/>
            <person name="Salamov A."/>
            <person name="Andreopoulos B."/>
            <person name="Baker S."/>
            <person name="Barry K."/>
            <person name="Bills G."/>
            <person name="Bluhm B."/>
            <person name="Cannon C."/>
            <person name="Castanera R."/>
            <person name="Culley D."/>
            <person name="Daum C."/>
            <person name="Ezra D."/>
            <person name="Gonzalez J."/>
            <person name="Henrissat B."/>
            <person name="Kuo A."/>
            <person name="Liang C."/>
            <person name="Lipzen A."/>
            <person name="Lutzoni F."/>
            <person name="Magnuson J."/>
            <person name="Mondo S."/>
            <person name="Nolan M."/>
            <person name="Ohm R."/>
            <person name="Pangilinan J."/>
            <person name="Park H.-J."/>
            <person name="Ramirez L."/>
            <person name="Alfaro M."/>
            <person name="Sun H."/>
            <person name="Tritt A."/>
            <person name="Yoshinaga Y."/>
            <person name="Zwiers L.-H."/>
            <person name="Turgeon B."/>
            <person name="Goodwin S."/>
            <person name="Spatafora J."/>
            <person name="Crous P."/>
            <person name="Grigoriev I."/>
        </authorList>
    </citation>
    <scope>NUCLEOTIDE SEQUENCE</scope>
    <source>
        <strain evidence="1">CBS 119687</strain>
    </source>
</reference>
<dbReference type="AlphaFoldDB" id="A0A6A6A6X9"/>
<proteinExistence type="predicted"/>
<accession>A0A6A6A6X9</accession>
<evidence type="ECO:0000313" key="1">
    <source>
        <dbReference type="EMBL" id="KAF2126883.1"/>
    </source>
</evidence>
<dbReference type="GeneID" id="54412472"/>
<dbReference type="Proteomes" id="UP000799771">
    <property type="component" value="Unassembled WGS sequence"/>
</dbReference>
<gene>
    <name evidence="1" type="ORF">P153DRAFT_407201</name>
</gene>
<sequence length="201" mass="22499">MEADQLSKIIQHELYQQQTDNLTQYIVSSPEENETVICICITNSTGASQGFVVHKSVVLASNVLCNGLNSRMNPEHPLIRVQWHGTLDVFDIYHAWLYSHKALTSAELKSKQPPTVSTKSDYTDLICCWGMGQTLRDETYQDMVMSSIINRLQRWTSSLPPPFIYAQTASTVVGIYRETTADASLRKLIVDAVARSGTVVD</sequence>